<dbReference type="InterPro" id="IPR002220">
    <property type="entry name" value="DapA-like"/>
</dbReference>
<evidence type="ECO:0000256" key="1">
    <source>
        <dbReference type="ARBA" id="ARBA00023239"/>
    </source>
</evidence>
<dbReference type="Proteomes" id="UP001163846">
    <property type="component" value="Unassembled WGS sequence"/>
</dbReference>
<dbReference type="SMART" id="SM01130">
    <property type="entry name" value="DHDPS"/>
    <property type="match status" value="1"/>
</dbReference>
<dbReference type="AlphaFoldDB" id="A0AA38PBN2"/>
<proteinExistence type="predicted"/>
<accession>A0AA38PBN2</accession>
<keyword evidence="1" id="KW-0456">Lyase</keyword>
<name>A0AA38PBN2_9AGAR</name>
<dbReference type="GO" id="GO:0008840">
    <property type="term" value="F:4-hydroxy-tetrahydrodipicolinate synthase activity"/>
    <property type="evidence" value="ECO:0007669"/>
    <property type="project" value="TreeGrafter"/>
</dbReference>
<dbReference type="InterPro" id="IPR013785">
    <property type="entry name" value="Aldolase_TIM"/>
</dbReference>
<keyword evidence="3" id="KW-1185">Reference proteome</keyword>
<sequence length="229" mass="24937">MVIIAGTGAQSARQTKELGVQAKESGAGWVLVLTLSTWAQAMGPVTILEYHREVADACPLPYMIYNNPTVTVGIDLDSNLISSLATHTKLSSFDYQTSFATIGAKSDAHLRTLLSSGTGTIPALVNIVPKVHTKIYKIFLEYQKTKDVRLLEEAYSLQEKLSIADWAMMKIGTLGGVKAIVAQEFGYGNGNGKVRLPLREVNLGVVVQSEQGAKWWKAVEEVLKIEKSL</sequence>
<dbReference type="Gene3D" id="3.20.20.70">
    <property type="entry name" value="Aldolase class I"/>
    <property type="match status" value="1"/>
</dbReference>
<reference evidence="2" key="1">
    <citation type="submission" date="2022-08" db="EMBL/GenBank/DDBJ databases">
        <authorList>
            <consortium name="DOE Joint Genome Institute"/>
            <person name="Min B."/>
            <person name="Riley R."/>
            <person name="Sierra-Patev S."/>
            <person name="Naranjo-Ortiz M."/>
            <person name="Looney B."/>
            <person name="Konkel Z."/>
            <person name="Slot J.C."/>
            <person name="Sakamoto Y."/>
            <person name="Steenwyk J.L."/>
            <person name="Rokas A."/>
            <person name="Carro J."/>
            <person name="Camarero S."/>
            <person name="Ferreira P."/>
            <person name="Molpeceres G."/>
            <person name="Ruiz-Duenas F.J."/>
            <person name="Serrano A."/>
            <person name="Henrissat B."/>
            <person name="Drula E."/>
            <person name="Hughes K.W."/>
            <person name="Mata J.L."/>
            <person name="Ishikawa N.K."/>
            <person name="Vargas-Isla R."/>
            <person name="Ushijima S."/>
            <person name="Smith C.A."/>
            <person name="Ahrendt S."/>
            <person name="Andreopoulos W."/>
            <person name="He G."/>
            <person name="Labutti K."/>
            <person name="Lipzen A."/>
            <person name="Ng V."/>
            <person name="Sandor L."/>
            <person name="Barry K."/>
            <person name="Martinez A.T."/>
            <person name="Xiao Y."/>
            <person name="Gibbons J.G."/>
            <person name="Terashima K."/>
            <person name="Hibbett D.S."/>
            <person name="Grigoriev I.V."/>
        </authorList>
    </citation>
    <scope>NUCLEOTIDE SEQUENCE</scope>
    <source>
        <strain evidence="2">TFB9207</strain>
    </source>
</reference>
<evidence type="ECO:0000313" key="2">
    <source>
        <dbReference type="EMBL" id="KAJ3839947.1"/>
    </source>
</evidence>
<dbReference type="CDD" id="cd00408">
    <property type="entry name" value="DHDPS-like"/>
    <property type="match status" value="1"/>
</dbReference>
<evidence type="ECO:0000313" key="3">
    <source>
        <dbReference type="Proteomes" id="UP001163846"/>
    </source>
</evidence>
<protein>
    <recommendedName>
        <fullName evidence="4">Dihydrodipicolinate synthetase</fullName>
    </recommendedName>
</protein>
<dbReference type="PANTHER" id="PTHR12128:SF66">
    <property type="entry name" value="4-HYDROXY-2-OXOGLUTARATE ALDOLASE, MITOCHONDRIAL"/>
    <property type="match status" value="1"/>
</dbReference>
<dbReference type="SUPFAM" id="SSF51569">
    <property type="entry name" value="Aldolase"/>
    <property type="match status" value="1"/>
</dbReference>
<evidence type="ECO:0008006" key="4">
    <source>
        <dbReference type="Google" id="ProtNLM"/>
    </source>
</evidence>
<organism evidence="2 3">
    <name type="scientific">Lentinula raphanica</name>
    <dbReference type="NCBI Taxonomy" id="153919"/>
    <lineage>
        <taxon>Eukaryota</taxon>
        <taxon>Fungi</taxon>
        <taxon>Dikarya</taxon>
        <taxon>Basidiomycota</taxon>
        <taxon>Agaricomycotina</taxon>
        <taxon>Agaricomycetes</taxon>
        <taxon>Agaricomycetidae</taxon>
        <taxon>Agaricales</taxon>
        <taxon>Marasmiineae</taxon>
        <taxon>Omphalotaceae</taxon>
        <taxon>Lentinula</taxon>
    </lineage>
</organism>
<gene>
    <name evidence="2" type="ORF">F5878DRAFT_92193</name>
</gene>
<dbReference type="Pfam" id="PF00701">
    <property type="entry name" value="DHDPS"/>
    <property type="match status" value="1"/>
</dbReference>
<dbReference type="PANTHER" id="PTHR12128">
    <property type="entry name" value="DIHYDRODIPICOLINATE SYNTHASE"/>
    <property type="match status" value="1"/>
</dbReference>
<comment type="caution">
    <text evidence="2">The sequence shown here is derived from an EMBL/GenBank/DDBJ whole genome shotgun (WGS) entry which is preliminary data.</text>
</comment>
<dbReference type="EMBL" id="MU806101">
    <property type="protein sequence ID" value="KAJ3839947.1"/>
    <property type="molecule type" value="Genomic_DNA"/>
</dbReference>